<dbReference type="PRINTS" id="PR00507">
    <property type="entry name" value="N12N6MTFRASE"/>
</dbReference>
<dbReference type="Pfam" id="PF02384">
    <property type="entry name" value="N6_Mtase"/>
    <property type="match status" value="1"/>
</dbReference>
<dbReference type="Gene3D" id="3.40.50.150">
    <property type="entry name" value="Vaccinia Virus protein VP39"/>
    <property type="match status" value="1"/>
</dbReference>
<evidence type="ECO:0000256" key="6">
    <source>
        <dbReference type="ARBA" id="ARBA00022747"/>
    </source>
</evidence>
<dbReference type="PANTHER" id="PTHR42933">
    <property type="entry name" value="SLR6095 PROTEIN"/>
    <property type="match status" value="1"/>
</dbReference>
<feature type="coiled-coil region" evidence="8">
    <location>
        <begin position="674"/>
        <end position="701"/>
    </location>
</feature>
<dbReference type="InterPro" id="IPR002052">
    <property type="entry name" value="DNA_methylase_N6_adenine_CS"/>
</dbReference>
<evidence type="ECO:0000256" key="7">
    <source>
        <dbReference type="ARBA" id="ARBA00047942"/>
    </source>
</evidence>
<protein>
    <recommendedName>
        <fullName evidence="2">site-specific DNA-methyltransferase (adenine-specific)</fullName>
        <ecNumber evidence="2">2.1.1.72</ecNumber>
    </recommendedName>
</protein>
<dbReference type="EMBL" id="JAVDQA010000003">
    <property type="protein sequence ID" value="MDR6300819.1"/>
    <property type="molecule type" value="Genomic_DNA"/>
</dbReference>
<comment type="caution">
    <text evidence="10">The sequence shown here is derived from an EMBL/GenBank/DDBJ whole genome shotgun (WGS) entry which is preliminary data.</text>
</comment>
<dbReference type="Proteomes" id="UP001257659">
    <property type="component" value="Unassembled WGS sequence"/>
</dbReference>
<dbReference type="GO" id="GO:0009007">
    <property type="term" value="F:site-specific DNA-methyltransferase (adenine-specific) activity"/>
    <property type="evidence" value="ECO:0007669"/>
    <property type="project" value="UniProtKB-EC"/>
</dbReference>
<dbReference type="RefSeq" id="WP_309727713.1">
    <property type="nucleotide sequence ID" value="NZ_JAVDQA010000003.1"/>
</dbReference>
<dbReference type="InterPro" id="IPR003356">
    <property type="entry name" value="DNA_methylase_A-5"/>
</dbReference>
<keyword evidence="8" id="KW-0175">Coiled coil</keyword>
<dbReference type="PROSITE" id="PS00092">
    <property type="entry name" value="N6_MTASE"/>
    <property type="match status" value="1"/>
</dbReference>
<evidence type="ECO:0000313" key="10">
    <source>
        <dbReference type="EMBL" id="MDR6300819.1"/>
    </source>
</evidence>
<sequence>MSQNILQYESKVWSTADLLIGAGIKQSDFPKYMMPYFAMIMLESRLVRHYKELLKDFDAETIKDIENIEDFLEEFKDYNIGYNDLVIRSQKTLAEICRNDKTFDNDFDAYLKAFDPETKELLGVDRGNTEEKYLDISGVSGQLRKKDILFDTLKKWSEIDLTPFNNSDITTLEEHIKRKWADISAETAGEQYTPDDIISLISEIILSKIEDNNEFLTIYDPTCGGGNLLFGVEDRIKEKFNRPTKTYGEDWSDSLYALAKIESRFRTDSDIRYGNTLVNRKFEGKDFDVIVANPPYGVDWKGYRKDIVNDQTERFHDLPSISDGQFLFTQHILSLLDNKGLSVVVHNGSTLFSGDAGSGESNIRKYFFDNDWVEAIIQMPTDEFFNTGIYTYLWVFNKNKTEERKDKVMLIDGSNFWEPLKKSKGKKRREMVFDNRKTIVDTLTNFKNTDYAKVFDKWHFYYNKQAIMLTNVDENGKTFEDQLPVKKNKQGEESRAKSIKLNPIKITQIGNLDTELVEVTNFEITSFNSGKYSDLKDYYTNHIKPLINNLLYKEGNLIVETKKLAYQYNPDTESIEEGEIQNSKFITHNSLGCGKIVIKASYKKGTKTKEARIEISVELTPDYEKDYEIIPYSPNEVENQKNIADFMAKYITKPFVYIENTIGVEINFNKVFYKPEQLRSIQEITTNLEELENELSKLEKELAL</sequence>
<keyword evidence="11" id="KW-1185">Reference proteome</keyword>
<dbReference type="InterPro" id="IPR051537">
    <property type="entry name" value="DNA_Adenine_Mtase"/>
</dbReference>
<evidence type="ECO:0000256" key="8">
    <source>
        <dbReference type="SAM" id="Coils"/>
    </source>
</evidence>
<evidence type="ECO:0000256" key="4">
    <source>
        <dbReference type="ARBA" id="ARBA00022679"/>
    </source>
</evidence>
<dbReference type="GO" id="GO:0032259">
    <property type="term" value="P:methylation"/>
    <property type="evidence" value="ECO:0007669"/>
    <property type="project" value="UniProtKB-KW"/>
</dbReference>
<dbReference type="EC" id="2.1.1.72" evidence="2"/>
<evidence type="ECO:0000256" key="5">
    <source>
        <dbReference type="ARBA" id="ARBA00022691"/>
    </source>
</evidence>
<evidence type="ECO:0000256" key="1">
    <source>
        <dbReference type="ARBA" id="ARBA00006594"/>
    </source>
</evidence>
<comment type="catalytic activity">
    <reaction evidence="7">
        <text>a 2'-deoxyadenosine in DNA + S-adenosyl-L-methionine = an N(6)-methyl-2'-deoxyadenosine in DNA + S-adenosyl-L-homocysteine + H(+)</text>
        <dbReference type="Rhea" id="RHEA:15197"/>
        <dbReference type="Rhea" id="RHEA-COMP:12418"/>
        <dbReference type="Rhea" id="RHEA-COMP:12419"/>
        <dbReference type="ChEBI" id="CHEBI:15378"/>
        <dbReference type="ChEBI" id="CHEBI:57856"/>
        <dbReference type="ChEBI" id="CHEBI:59789"/>
        <dbReference type="ChEBI" id="CHEBI:90615"/>
        <dbReference type="ChEBI" id="CHEBI:90616"/>
        <dbReference type="EC" id="2.1.1.72"/>
    </reaction>
</comment>
<evidence type="ECO:0000259" key="9">
    <source>
        <dbReference type="Pfam" id="PF02384"/>
    </source>
</evidence>
<reference evidence="10 11" key="1">
    <citation type="submission" date="2023-07" db="EMBL/GenBank/DDBJ databases">
        <title>Genomic Encyclopedia of Type Strains, Phase IV (KMG-IV): sequencing the most valuable type-strain genomes for metagenomic binning, comparative biology and taxonomic classification.</title>
        <authorList>
            <person name="Goeker M."/>
        </authorList>
    </citation>
    <scope>NUCLEOTIDE SEQUENCE [LARGE SCALE GENOMIC DNA]</scope>
    <source>
        <strain evidence="10 11">DSM 102814</strain>
    </source>
</reference>
<proteinExistence type="inferred from homology"/>
<dbReference type="PANTHER" id="PTHR42933:SF3">
    <property type="entry name" value="TYPE I RESTRICTION ENZYME MJAVIII METHYLASE SUBUNIT"/>
    <property type="match status" value="1"/>
</dbReference>
<keyword evidence="5" id="KW-0949">S-adenosyl-L-methionine</keyword>
<keyword evidence="4 10" id="KW-0808">Transferase</keyword>
<keyword evidence="6" id="KW-0680">Restriction system</keyword>
<dbReference type="SUPFAM" id="SSF53335">
    <property type="entry name" value="S-adenosyl-L-methionine-dependent methyltransferases"/>
    <property type="match status" value="1"/>
</dbReference>
<evidence type="ECO:0000256" key="3">
    <source>
        <dbReference type="ARBA" id="ARBA00022603"/>
    </source>
</evidence>
<evidence type="ECO:0000313" key="11">
    <source>
        <dbReference type="Proteomes" id="UP001257659"/>
    </source>
</evidence>
<dbReference type="InterPro" id="IPR029063">
    <property type="entry name" value="SAM-dependent_MTases_sf"/>
</dbReference>
<keyword evidence="3 10" id="KW-0489">Methyltransferase</keyword>
<accession>A0ABU1K5F3</accession>
<comment type="similarity">
    <text evidence="1">Belongs to the N(4)/N(6)-methyltransferase family.</text>
</comment>
<evidence type="ECO:0000256" key="2">
    <source>
        <dbReference type="ARBA" id="ARBA00011900"/>
    </source>
</evidence>
<organism evidence="10 11">
    <name type="scientific">Mesonia maritima</name>
    <dbReference type="NCBI Taxonomy" id="1793873"/>
    <lineage>
        <taxon>Bacteria</taxon>
        <taxon>Pseudomonadati</taxon>
        <taxon>Bacteroidota</taxon>
        <taxon>Flavobacteriia</taxon>
        <taxon>Flavobacteriales</taxon>
        <taxon>Flavobacteriaceae</taxon>
        <taxon>Mesonia</taxon>
    </lineage>
</organism>
<name>A0ABU1K5F3_9FLAO</name>
<gene>
    <name evidence="10" type="ORF">GGR31_001462</name>
</gene>
<feature type="domain" description="DNA methylase adenine-specific" evidence="9">
    <location>
        <begin position="174"/>
        <end position="451"/>
    </location>
</feature>